<proteinExistence type="predicted"/>
<feature type="region of interest" description="Disordered" evidence="1">
    <location>
        <begin position="1"/>
        <end position="184"/>
    </location>
</feature>
<keyword evidence="3" id="KW-1185">Reference proteome</keyword>
<organism evidence="2 3">
    <name type="scientific">Hydnomerulius pinastri MD-312</name>
    <dbReference type="NCBI Taxonomy" id="994086"/>
    <lineage>
        <taxon>Eukaryota</taxon>
        <taxon>Fungi</taxon>
        <taxon>Dikarya</taxon>
        <taxon>Basidiomycota</taxon>
        <taxon>Agaricomycotina</taxon>
        <taxon>Agaricomycetes</taxon>
        <taxon>Agaricomycetidae</taxon>
        <taxon>Boletales</taxon>
        <taxon>Boletales incertae sedis</taxon>
        <taxon>Leucogyrophana</taxon>
    </lineage>
</organism>
<feature type="compositionally biased region" description="Polar residues" evidence="1">
    <location>
        <begin position="13"/>
        <end position="25"/>
    </location>
</feature>
<protein>
    <submittedName>
        <fullName evidence="2">Uncharacterized protein</fullName>
    </submittedName>
</protein>
<dbReference type="Proteomes" id="UP000053820">
    <property type="component" value="Unassembled WGS sequence"/>
</dbReference>
<dbReference type="OrthoDB" id="3262497at2759"/>
<dbReference type="AlphaFoldDB" id="A0A0C9WCY1"/>
<feature type="compositionally biased region" description="Low complexity" evidence="1">
    <location>
        <begin position="377"/>
        <end position="391"/>
    </location>
</feature>
<feature type="compositionally biased region" description="Low complexity" evidence="1">
    <location>
        <begin position="948"/>
        <end position="959"/>
    </location>
</feature>
<feature type="region of interest" description="Disordered" evidence="1">
    <location>
        <begin position="908"/>
        <end position="982"/>
    </location>
</feature>
<feature type="compositionally biased region" description="Polar residues" evidence="1">
    <location>
        <begin position="44"/>
        <end position="57"/>
    </location>
</feature>
<reference evidence="2 3" key="1">
    <citation type="submission" date="2014-04" db="EMBL/GenBank/DDBJ databases">
        <title>Evolutionary Origins and Diversification of the Mycorrhizal Mutualists.</title>
        <authorList>
            <consortium name="DOE Joint Genome Institute"/>
            <consortium name="Mycorrhizal Genomics Consortium"/>
            <person name="Kohler A."/>
            <person name="Kuo A."/>
            <person name="Nagy L.G."/>
            <person name="Floudas D."/>
            <person name="Copeland A."/>
            <person name="Barry K.W."/>
            <person name="Cichocki N."/>
            <person name="Veneault-Fourrey C."/>
            <person name="LaButti K."/>
            <person name="Lindquist E.A."/>
            <person name="Lipzen A."/>
            <person name="Lundell T."/>
            <person name="Morin E."/>
            <person name="Murat C."/>
            <person name="Riley R."/>
            <person name="Ohm R."/>
            <person name="Sun H."/>
            <person name="Tunlid A."/>
            <person name="Henrissat B."/>
            <person name="Grigoriev I.V."/>
            <person name="Hibbett D.S."/>
            <person name="Martin F."/>
        </authorList>
    </citation>
    <scope>NUCLEOTIDE SEQUENCE [LARGE SCALE GENOMIC DNA]</scope>
    <source>
        <strain evidence="2 3">MD-312</strain>
    </source>
</reference>
<dbReference type="EMBL" id="KN839858">
    <property type="protein sequence ID" value="KIJ62012.1"/>
    <property type="molecule type" value="Genomic_DNA"/>
</dbReference>
<evidence type="ECO:0000313" key="2">
    <source>
        <dbReference type="EMBL" id="KIJ62012.1"/>
    </source>
</evidence>
<evidence type="ECO:0000256" key="1">
    <source>
        <dbReference type="SAM" id="MobiDB-lite"/>
    </source>
</evidence>
<feature type="compositionally biased region" description="Pro residues" evidence="1">
    <location>
        <begin position="661"/>
        <end position="681"/>
    </location>
</feature>
<accession>A0A0C9WCY1</accession>
<evidence type="ECO:0000313" key="3">
    <source>
        <dbReference type="Proteomes" id="UP000053820"/>
    </source>
</evidence>
<feature type="compositionally biased region" description="Pro residues" evidence="1">
    <location>
        <begin position="606"/>
        <end position="619"/>
    </location>
</feature>
<feature type="compositionally biased region" description="Gly residues" evidence="1">
    <location>
        <begin position="926"/>
        <end position="936"/>
    </location>
</feature>
<feature type="compositionally biased region" description="Low complexity" evidence="1">
    <location>
        <begin position="691"/>
        <end position="705"/>
    </location>
</feature>
<feature type="compositionally biased region" description="Polar residues" evidence="1">
    <location>
        <begin position="763"/>
        <end position="780"/>
    </location>
</feature>
<feature type="compositionally biased region" description="Low complexity" evidence="1">
    <location>
        <begin position="908"/>
        <end position="925"/>
    </location>
</feature>
<feature type="compositionally biased region" description="Low complexity" evidence="1">
    <location>
        <begin position="488"/>
        <end position="519"/>
    </location>
</feature>
<gene>
    <name evidence="2" type="ORF">HYDPIDRAFT_176765</name>
</gene>
<feature type="compositionally biased region" description="Pro residues" evidence="1">
    <location>
        <begin position="520"/>
        <end position="529"/>
    </location>
</feature>
<name>A0A0C9WCY1_9AGAM</name>
<feature type="compositionally biased region" description="Polar residues" evidence="1">
    <location>
        <begin position="357"/>
        <end position="375"/>
    </location>
</feature>
<sequence length="993" mass="104346">MDNPWAGTWEPPEQQSGKQVPSSAWKSDAQPRAHDQEADIGLPSWSSDNPAQWTAPTHSDDAVWGTSVDDARAWTPSTYEQIDLSAPDHEEAPSTPPHRDAFDAVPETTDEPHGGFVSRSDTRSPGPEDDEPDAWADSTMHAAPDDEWGSAWATVPPSESTQEEVHHPDEWETARQEKEKLNRAVPPELLASMLRHCQQISNEIWPEPESPKASSDEDWRTGLDGLQNIAKLLAELIPEDVTLPPPVQLSATATGRAMNEALKLTRHMPLAGNSPLARLLASKGSLDWEKSIKFKQEVISDAAPVGWRILEKEDRLNTTEDSKSKKAASGLLSFWNRRTSTIPAAATEVANDRSRSPARSSLDSVKSTIQPQPSRDASPSKPPSISAAMPPFSNPSPAPEITVAAPSPAPSAVSRFLNRFSRAKSSNSQHSSLALSSDDLEFLSDIVPSANDPEDDEHDLTALSSVVKSSPLPPKLPPPLAPPPKPPSSASSRLSMIGPGESSGASLGGALTPSRASPAPRAPVLPSPLSPISVTSLSRPQSPAVPPKSVTPALNMSILMSPAVTGSSTSSTIPRLSSPPQPSSRSHSPFTLPPPPKVPASLSIPPLLPPPPLSPPQTPRPSAFPSTATITPSSASTMWPSASPIDDLNDSDDEFSAFSSFPPPTPNPPQRSPSPPSPPPQRNYQHTHFPSSSAASVSSIMSPASQNSGDQLRSARSSISASFDDFDDFVSSPMGARGRDGRRGESGIRTPSPPPLPAKQPYQFHSQSHPQPHPINTHSSPFPHARGHAHTPSYASPTVHTGLMSASSSSSSVWFSDHQRTQSLVDQAAALGGHVWPNSPEEPKVRAIPPPSLTSPIAEEGELSLLGDGFGFGFGAGADGMKTPPPRQQSQSLAGLGIGMGVSGGISSSVSSPVMSPTRAPPGSSLGAGLGMGVGAGRISPSPPPLPSTSTPLLSFSSLGSAKPTLIQPSQPPVKATQTGGLSAQDLSFFEGL</sequence>
<feature type="region of interest" description="Disordered" evidence="1">
    <location>
        <begin position="564"/>
        <end position="802"/>
    </location>
</feature>
<feature type="compositionally biased region" description="Low complexity" evidence="1">
    <location>
        <begin position="620"/>
        <end position="637"/>
    </location>
</feature>
<feature type="compositionally biased region" description="Low complexity" evidence="1">
    <location>
        <begin position="714"/>
        <end position="723"/>
    </location>
</feature>
<feature type="compositionally biased region" description="Basic and acidic residues" evidence="1">
    <location>
        <begin position="737"/>
        <end position="746"/>
    </location>
</feature>
<feature type="region of interest" description="Disordered" evidence="1">
    <location>
        <begin position="467"/>
        <end position="549"/>
    </location>
</feature>
<feature type="compositionally biased region" description="Basic and acidic residues" evidence="1">
    <location>
        <begin position="86"/>
        <end position="102"/>
    </location>
</feature>
<feature type="compositionally biased region" description="Low complexity" evidence="1">
    <location>
        <begin position="567"/>
        <end position="576"/>
    </location>
</feature>
<feature type="compositionally biased region" description="Basic and acidic residues" evidence="1">
    <location>
        <begin position="163"/>
        <end position="182"/>
    </location>
</feature>
<feature type="region of interest" description="Disordered" evidence="1">
    <location>
        <begin position="346"/>
        <end position="406"/>
    </location>
</feature>
<feature type="compositionally biased region" description="Pro residues" evidence="1">
    <location>
        <begin position="471"/>
        <end position="487"/>
    </location>
</feature>
<dbReference type="HOGENOM" id="CLU_006928_0_0_1"/>